<proteinExistence type="predicted"/>
<comment type="caution">
    <text evidence="1">The sequence shown here is derived from an EMBL/GenBank/DDBJ whole genome shotgun (WGS) entry which is preliminary data.</text>
</comment>
<gene>
    <name evidence="1" type="ORF">RISW2_18700</name>
</gene>
<reference evidence="1 2" key="1">
    <citation type="submission" date="2014-01" db="EMBL/GenBank/DDBJ databases">
        <title>Roseivivax isoporae LMG 25204 Genome Sequencing.</title>
        <authorList>
            <person name="Lai Q."/>
            <person name="Li G."/>
            <person name="Shao Z."/>
        </authorList>
    </citation>
    <scope>NUCLEOTIDE SEQUENCE [LARGE SCALE GENOMIC DNA]</scope>
    <source>
        <strain evidence="1 2">LMG 25204</strain>
    </source>
</reference>
<dbReference type="AlphaFoldDB" id="X7F435"/>
<name>X7F435_9RHOB</name>
<protein>
    <submittedName>
        <fullName evidence="1">Uncharacterized protein</fullName>
    </submittedName>
</protein>
<sequence>MAGLDVVAAGDGGAAFEIDGDVFDFRQLDAAPGLRGMQSLTYSGAGGPGTVRVVESFGDMSLVQVFIGADGLMELGVLIDDGAVVAASCGAGDFVL</sequence>
<accession>X7F435</accession>
<evidence type="ECO:0000313" key="1">
    <source>
        <dbReference type="EMBL" id="ETX26866.1"/>
    </source>
</evidence>
<dbReference type="Proteomes" id="UP000023430">
    <property type="component" value="Unassembled WGS sequence"/>
</dbReference>
<keyword evidence="2" id="KW-1185">Reference proteome</keyword>
<organism evidence="1 2">
    <name type="scientific">Roseivivax isoporae LMG 25204</name>
    <dbReference type="NCBI Taxonomy" id="1449351"/>
    <lineage>
        <taxon>Bacteria</taxon>
        <taxon>Pseudomonadati</taxon>
        <taxon>Pseudomonadota</taxon>
        <taxon>Alphaproteobacteria</taxon>
        <taxon>Rhodobacterales</taxon>
        <taxon>Roseobacteraceae</taxon>
        <taxon>Roseivivax</taxon>
    </lineage>
</organism>
<evidence type="ECO:0000313" key="2">
    <source>
        <dbReference type="Proteomes" id="UP000023430"/>
    </source>
</evidence>
<dbReference type="EMBL" id="JAME01000050">
    <property type="protein sequence ID" value="ETX26866.1"/>
    <property type="molecule type" value="Genomic_DNA"/>
</dbReference>